<proteinExistence type="predicted"/>
<reference evidence="1" key="1">
    <citation type="submission" date="2020-02" db="EMBL/GenBank/DDBJ databases">
        <authorList>
            <person name="Meier V. D."/>
        </authorList>
    </citation>
    <scope>NUCLEOTIDE SEQUENCE</scope>
    <source>
        <strain evidence="1">AVDCRST_MAG68</strain>
    </source>
</reference>
<protein>
    <submittedName>
        <fullName evidence="1">Mobile element protein</fullName>
    </submittedName>
</protein>
<sequence length="49" mass="5725">NIIERAIGWLKENRRLATRFEKLATNFLAMVNLALIQRCLRLLDSPDRA</sequence>
<gene>
    <name evidence="1" type="ORF">AVDCRST_MAG68-5208</name>
</gene>
<organism evidence="1">
    <name type="scientific">uncultured Gemmatimonadota bacterium</name>
    <dbReference type="NCBI Taxonomy" id="203437"/>
    <lineage>
        <taxon>Bacteria</taxon>
        <taxon>Pseudomonadati</taxon>
        <taxon>Gemmatimonadota</taxon>
        <taxon>environmental samples</taxon>
    </lineage>
</organism>
<dbReference type="EMBL" id="CADCTW010000233">
    <property type="protein sequence ID" value="CAA9368730.1"/>
    <property type="molecule type" value="Genomic_DNA"/>
</dbReference>
<evidence type="ECO:0000313" key="1">
    <source>
        <dbReference type="EMBL" id="CAA9368730.1"/>
    </source>
</evidence>
<name>A0A6J4MWP4_9BACT</name>
<feature type="non-terminal residue" evidence="1">
    <location>
        <position position="1"/>
    </location>
</feature>
<dbReference type="AlphaFoldDB" id="A0A6J4MWP4"/>
<accession>A0A6J4MWP4</accession>